<feature type="compositionally biased region" description="Basic residues" evidence="1">
    <location>
        <begin position="299"/>
        <end position="318"/>
    </location>
</feature>
<feature type="region of interest" description="Disordered" evidence="1">
    <location>
        <begin position="296"/>
        <end position="318"/>
    </location>
</feature>
<sequence length="318" mass="36272">MLLTFGVLHFTIRPQSPRLSRVHVRQPVQMCAAPCREINPVHHAALAIIPPMPVASGFSDEAHVWNRVQELRSEWKDPGLWRWPPHINLMYPCPDPNRPIEQPGELEASAGWLETALSDAIFNARLKPFKVRLAKCDTFKTGSGGVVWLDPVVIEEDGLDEESAKMHSQGNPWQQLIRCVSSAVGTDNERWIRKPFIPHMTVTHTSLHQDALDLAASHNENAGVQGHSLGEFWVRDMVLLIRSNHPESQFEHYATISLLTMDENSEAPTVKIQQGRKRLHAMPEHRDQVGEWLQDAIAKRRSNRRKPRRRRRRASETA</sequence>
<dbReference type="InterPro" id="IPR009097">
    <property type="entry name" value="Cyclic_Pdiesterase"/>
</dbReference>
<dbReference type="Pfam" id="PF13563">
    <property type="entry name" value="2_5_RNA_ligase2"/>
    <property type="match status" value="1"/>
</dbReference>
<reference evidence="3" key="1">
    <citation type="journal article" date="2019" name="Nat. Commun.">
        <title>Expansion of phycobilisome linker gene families in mesophilic red algae.</title>
        <authorList>
            <person name="Lee J."/>
            <person name="Kim D."/>
            <person name="Bhattacharya D."/>
            <person name="Yoon H.S."/>
        </authorList>
    </citation>
    <scope>NUCLEOTIDE SEQUENCE [LARGE SCALE GENOMIC DNA]</scope>
    <source>
        <strain evidence="3">CCMP 1328</strain>
    </source>
</reference>
<organism evidence="2 3">
    <name type="scientific">Porphyridium purpureum</name>
    <name type="common">Red alga</name>
    <name type="synonym">Porphyridium cruentum</name>
    <dbReference type="NCBI Taxonomy" id="35688"/>
    <lineage>
        <taxon>Eukaryota</taxon>
        <taxon>Rhodophyta</taxon>
        <taxon>Bangiophyceae</taxon>
        <taxon>Porphyridiales</taxon>
        <taxon>Porphyridiaceae</taxon>
        <taxon>Porphyridium</taxon>
    </lineage>
</organism>
<proteinExistence type="predicted"/>
<keyword evidence="3" id="KW-1185">Reference proteome</keyword>
<evidence type="ECO:0008006" key="4">
    <source>
        <dbReference type="Google" id="ProtNLM"/>
    </source>
</evidence>
<dbReference type="Proteomes" id="UP000324585">
    <property type="component" value="Unassembled WGS sequence"/>
</dbReference>
<comment type="caution">
    <text evidence="2">The sequence shown here is derived from an EMBL/GenBank/DDBJ whole genome shotgun (WGS) entry which is preliminary data.</text>
</comment>
<evidence type="ECO:0000313" key="2">
    <source>
        <dbReference type="EMBL" id="KAA8495740.1"/>
    </source>
</evidence>
<dbReference type="PANTHER" id="PTHR37474:SF1">
    <property type="entry name" value="2'-5' RNA LIGASE FAMILY PROTEIN"/>
    <property type="match status" value="1"/>
</dbReference>
<gene>
    <name evidence="2" type="ORF">FVE85_1895</name>
</gene>
<accession>A0A5J4YXR2</accession>
<dbReference type="EMBL" id="VRMN01000003">
    <property type="protein sequence ID" value="KAA8495740.1"/>
    <property type="molecule type" value="Genomic_DNA"/>
</dbReference>
<evidence type="ECO:0000313" key="3">
    <source>
        <dbReference type="Proteomes" id="UP000324585"/>
    </source>
</evidence>
<dbReference type="Gene3D" id="3.90.1140.10">
    <property type="entry name" value="Cyclic phosphodiesterase"/>
    <property type="match status" value="1"/>
</dbReference>
<dbReference type="AlphaFoldDB" id="A0A5J4YXR2"/>
<evidence type="ECO:0000256" key="1">
    <source>
        <dbReference type="SAM" id="MobiDB-lite"/>
    </source>
</evidence>
<dbReference type="OMA" id="PRNAINM"/>
<dbReference type="OrthoDB" id="10263155at2759"/>
<dbReference type="PANTHER" id="PTHR37474">
    <property type="entry name" value="RNA LIGASE/CYCLIC NUCLEOTIDE PHOSPHODIESTERASE"/>
    <property type="match status" value="1"/>
</dbReference>
<name>A0A5J4YXR2_PORPP</name>
<protein>
    <recommendedName>
        <fullName evidence="4">Cyclic phosphodiesterase</fullName>
    </recommendedName>
</protein>
<dbReference type="SUPFAM" id="SSF55144">
    <property type="entry name" value="LigT-like"/>
    <property type="match status" value="1"/>
</dbReference>